<dbReference type="GeneID" id="8590691"/>
<name>A8WM13_CAEBR</name>
<proteinExistence type="predicted"/>
<evidence type="ECO:0000313" key="3">
    <source>
        <dbReference type="WormBase" id="CBG25059"/>
    </source>
</evidence>
<dbReference type="eggNOG" id="KOG4335">
    <property type="taxonomic scope" value="Eukaryota"/>
</dbReference>
<accession>A8WM13</accession>
<feature type="non-terminal residue" evidence="1">
    <location>
        <position position="1"/>
    </location>
</feature>
<reference evidence="1 2" key="1">
    <citation type="journal article" date="2003" name="PLoS Biol.">
        <title>The genome sequence of Caenorhabditis briggsae: a platform for comparative genomics.</title>
        <authorList>
            <person name="Stein L.D."/>
            <person name="Bao Z."/>
            <person name="Blasiar D."/>
            <person name="Blumenthal T."/>
            <person name="Brent M.R."/>
            <person name="Chen N."/>
            <person name="Chinwalla A."/>
            <person name="Clarke L."/>
            <person name="Clee C."/>
            <person name="Coghlan A."/>
            <person name="Coulson A."/>
            <person name="D'Eustachio P."/>
            <person name="Fitch D.H."/>
            <person name="Fulton L.A."/>
            <person name="Fulton R.E."/>
            <person name="Griffiths-Jones S."/>
            <person name="Harris T.W."/>
            <person name="Hillier L.W."/>
            <person name="Kamath R."/>
            <person name="Kuwabara P.E."/>
            <person name="Mardis E.R."/>
            <person name="Marra M.A."/>
            <person name="Miner T.L."/>
            <person name="Minx P."/>
            <person name="Mullikin J.C."/>
            <person name="Plumb R.W."/>
            <person name="Rogers J."/>
            <person name="Schein J.E."/>
            <person name="Sohrmann M."/>
            <person name="Spieth J."/>
            <person name="Stajich J.E."/>
            <person name="Wei C."/>
            <person name="Willey D."/>
            <person name="Wilson R.K."/>
            <person name="Durbin R."/>
            <person name="Waterston R.H."/>
        </authorList>
    </citation>
    <scope>NUCLEOTIDE SEQUENCE [LARGE SCALE GENOMIC DNA]</scope>
    <source>
        <strain evidence="1 2">AF16</strain>
    </source>
</reference>
<dbReference type="AlphaFoldDB" id="A8WM13"/>
<dbReference type="KEGG" id="cbr:CBG_25059"/>
<dbReference type="WormBase" id="CBG25059">
    <property type="protein sequence ID" value="CBP41597"/>
    <property type="gene ID" value="WBGene00043017"/>
    <property type="gene designation" value="Cbr-kri-1"/>
</dbReference>
<sequence length="72" mass="8356">LQLKADSLVDDKLEVDKWNSMIRKLVHGDVPSETPRLKLKRNAYATAIMEKNTNSKKKVENENEQMKMEVNI</sequence>
<dbReference type="Proteomes" id="UP000008549">
    <property type="component" value="Unassembled WGS sequence"/>
</dbReference>
<dbReference type="HOGENOM" id="CLU_2729461_0_0_1"/>
<keyword evidence="2" id="KW-1185">Reference proteome</keyword>
<dbReference type="CTD" id="8590691"/>
<protein>
    <submittedName>
        <fullName evidence="1">Protein CBR-KRI-1</fullName>
    </submittedName>
</protein>
<evidence type="ECO:0000313" key="2">
    <source>
        <dbReference type="Proteomes" id="UP000008549"/>
    </source>
</evidence>
<dbReference type="STRING" id="6238.A8WM13"/>
<feature type="non-terminal residue" evidence="1">
    <location>
        <position position="72"/>
    </location>
</feature>
<reference evidence="1 2" key="2">
    <citation type="journal article" date="2011" name="PLoS Genet.">
        <title>Caenorhabditis briggsae recombinant inbred line genotypes reveal inter-strain incompatibility and the evolution of recombination.</title>
        <authorList>
            <person name="Ross J.A."/>
            <person name="Koboldt D.C."/>
            <person name="Staisch J.E."/>
            <person name="Chamberlin H.M."/>
            <person name="Gupta B.P."/>
            <person name="Miller R.D."/>
            <person name="Baird S.E."/>
            <person name="Haag E.S."/>
        </authorList>
    </citation>
    <scope>NUCLEOTIDE SEQUENCE [LARGE SCALE GENOMIC DNA]</scope>
    <source>
        <strain evidence="1 2">AF16</strain>
    </source>
</reference>
<organism evidence="1 2">
    <name type="scientific">Caenorhabditis briggsae</name>
    <dbReference type="NCBI Taxonomy" id="6238"/>
    <lineage>
        <taxon>Eukaryota</taxon>
        <taxon>Metazoa</taxon>
        <taxon>Ecdysozoa</taxon>
        <taxon>Nematoda</taxon>
        <taxon>Chromadorea</taxon>
        <taxon>Rhabditida</taxon>
        <taxon>Rhabditina</taxon>
        <taxon>Rhabditomorpha</taxon>
        <taxon>Rhabditoidea</taxon>
        <taxon>Rhabditidae</taxon>
        <taxon>Peloderinae</taxon>
        <taxon>Caenorhabditis</taxon>
    </lineage>
</organism>
<dbReference type="RefSeq" id="XP_002648683.1">
    <property type="nucleotide sequence ID" value="XM_002648637.1"/>
</dbReference>
<gene>
    <name evidence="3" type="primary">kri-1</name>
    <name evidence="1" type="synonym">Cbr-kri-1</name>
    <name evidence="3" type="ORF">CBG25059</name>
    <name evidence="1" type="ORF">CBG_25059</name>
</gene>
<dbReference type="EMBL" id="HE601233">
    <property type="protein sequence ID" value="CAP21514.1"/>
    <property type="molecule type" value="Genomic_DNA"/>
</dbReference>
<evidence type="ECO:0000313" key="1">
    <source>
        <dbReference type="EMBL" id="CAP21514.1"/>
    </source>
</evidence>